<reference evidence="1" key="1">
    <citation type="submission" date="2011-10" db="EMBL/GenBank/DDBJ databases">
        <title>The Genome Sequence of Fusarium oxysporum HDV247.</title>
        <authorList>
            <consortium name="The Broad Institute Genome Sequencing Platform"/>
            <person name="Ma L.-J."/>
            <person name="Gale L.R."/>
            <person name="Schwartz D.C."/>
            <person name="Zhou S."/>
            <person name="Corby-Kistler H."/>
            <person name="Young S.K."/>
            <person name="Zeng Q."/>
            <person name="Gargeya S."/>
            <person name="Fitzgerald M."/>
            <person name="Haas B."/>
            <person name="Abouelleil A."/>
            <person name="Alvarado L."/>
            <person name="Arachchi H.M."/>
            <person name="Berlin A."/>
            <person name="Brown A."/>
            <person name="Chapman S.B."/>
            <person name="Chen Z."/>
            <person name="Dunbar C."/>
            <person name="Freedman E."/>
            <person name="Gearin G."/>
            <person name="Goldberg J."/>
            <person name="Griggs A."/>
            <person name="Gujja S."/>
            <person name="Heiman D."/>
            <person name="Howarth C."/>
            <person name="Larson L."/>
            <person name="Lui A."/>
            <person name="MacDonald P.J.P."/>
            <person name="Montmayeur A."/>
            <person name="Murphy C."/>
            <person name="Neiman D."/>
            <person name="Pearson M."/>
            <person name="Priest M."/>
            <person name="Roberts A."/>
            <person name="Saif S."/>
            <person name="Shea T."/>
            <person name="Shenoy N."/>
            <person name="Sisk P."/>
            <person name="Stolte C."/>
            <person name="Sykes S."/>
            <person name="Wortman J."/>
            <person name="Nusbaum C."/>
            <person name="Birren B."/>
        </authorList>
    </citation>
    <scope>NUCLEOTIDE SEQUENCE [LARGE SCALE GENOMIC DNA]</scope>
    <source>
        <strain evidence="1">HDV247</strain>
    </source>
</reference>
<dbReference type="Proteomes" id="UP000030751">
    <property type="component" value="Unassembled WGS sequence"/>
</dbReference>
<accession>W9NNZ9</accession>
<dbReference type="EMBL" id="JH651009">
    <property type="protein sequence ID" value="EXA31717.1"/>
    <property type="molecule type" value="Genomic_DNA"/>
</dbReference>
<dbReference type="HOGENOM" id="CLU_3320081_0_0_1"/>
<evidence type="ECO:0000313" key="1">
    <source>
        <dbReference type="EMBL" id="EXA31717.1"/>
    </source>
</evidence>
<name>W9NNZ9_FUSOX</name>
<reference evidence="1" key="2">
    <citation type="submission" date="2012-05" db="EMBL/GenBank/DDBJ databases">
        <title>Annotation of the Genome Sequence of Fusarium oxysporum HDV247.</title>
        <authorList>
            <consortium name="The Broad Institute Genomics Platform"/>
            <person name="Ma L.-J."/>
            <person name="Corby-Kistler H."/>
            <person name="Broz K."/>
            <person name="Gale L.R."/>
            <person name="Jonkers W."/>
            <person name="O'Donnell K."/>
            <person name="Ploetz R."/>
            <person name="Steinberg C."/>
            <person name="Schwartz D.C."/>
            <person name="VanEtten H."/>
            <person name="Zhou S."/>
            <person name="Young S.K."/>
            <person name="Zeng Q."/>
            <person name="Gargeya S."/>
            <person name="Fitzgerald M."/>
            <person name="Abouelleil A."/>
            <person name="Alvarado L."/>
            <person name="Chapman S.B."/>
            <person name="Gainer-Dewar J."/>
            <person name="Goldberg J."/>
            <person name="Griggs A."/>
            <person name="Gujja S."/>
            <person name="Hansen M."/>
            <person name="Howarth C."/>
            <person name="Imamovic A."/>
            <person name="Ireland A."/>
            <person name="Larimer J."/>
            <person name="McCowan C."/>
            <person name="Murphy C."/>
            <person name="Pearson M."/>
            <person name="Poon T.W."/>
            <person name="Priest M."/>
            <person name="Roberts A."/>
            <person name="Saif S."/>
            <person name="Shea T."/>
            <person name="Sykes S."/>
            <person name="Wortman J."/>
            <person name="Nusbaum C."/>
            <person name="Birren B."/>
        </authorList>
    </citation>
    <scope>NUCLEOTIDE SEQUENCE</scope>
    <source>
        <strain evidence="1">HDV247</strain>
    </source>
</reference>
<organism evidence="1">
    <name type="scientific">Fusarium oxysporum f. sp. pisi HDV247</name>
    <dbReference type="NCBI Taxonomy" id="1080344"/>
    <lineage>
        <taxon>Eukaryota</taxon>
        <taxon>Fungi</taxon>
        <taxon>Dikarya</taxon>
        <taxon>Ascomycota</taxon>
        <taxon>Pezizomycotina</taxon>
        <taxon>Sordariomycetes</taxon>
        <taxon>Hypocreomycetidae</taxon>
        <taxon>Hypocreales</taxon>
        <taxon>Nectriaceae</taxon>
        <taxon>Fusarium</taxon>
        <taxon>Fusarium oxysporum species complex</taxon>
    </lineage>
</organism>
<sequence length="39" mass="4671">MHAQLWRYEISGDYFLLHQCHAVGVETRLSVHELARYKL</sequence>
<dbReference type="AlphaFoldDB" id="W9NNZ9"/>
<proteinExistence type="predicted"/>
<gene>
    <name evidence="1" type="ORF">FOVG_17037</name>
</gene>
<protein>
    <submittedName>
        <fullName evidence="1">Uncharacterized protein</fullName>
    </submittedName>
</protein>